<dbReference type="PANTHER" id="PTHR32322">
    <property type="entry name" value="INNER MEMBRANE TRANSPORTER"/>
    <property type="match status" value="1"/>
</dbReference>
<evidence type="ECO:0000259" key="8">
    <source>
        <dbReference type="Pfam" id="PF00892"/>
    </source>
</evidence>
<evidence type="ECO:0000256" key="7">
    <source>
        <dbReference type="SAM" id="Phobius"/>
    </source>
</evidence>
<keyword evidence="3" id="KW-1003">Cell membrane</keyword>
<feature type="transmembrane region" description="Helical" evidence="7">
    <location>
        <begin position="118"/>
        <end position="135"/>
    </location>
</feature>
<dbReference type="Pfam" id="PF00892">
    <property type="entry name" value="EamA"/>
    <property type="match status" value="2"/>
</dbReference>
<organism evidence="9 10">
    <name type="scientific">Erwinia typographi</name>
    <dbReference type="NCBI Taxonomy" id="371042"/>
    <lineage>
        <taxon>Bacteria</taxon>
        <taxon>Pseudomonadati</taxon>
        <taxon>Pseudomonadota</taxon>
        <taxon>Gammaproteobacteria</taxon>
        <taxon>Enterobacterales</taxon>
        <taxon>Erwiniaceae</taxon>
        <taxon>Erwinia</taxon>
    </lineage>
</organism>
<dbReference type="Proteomes" id="UP000030351">
    <property type="component" value="Unassembled WGS sequence"/>
</dbReference>
<dbReference type="OrthoDB" id="2352272at2"/>
<keyword evidence="5 7" id="KW-1133">Transmembrane helix</keyword>
<dbReference type="GO" id="GO:0016020">
    <property type="term" value="C:membrane"/>
    <property type="evidence" value="ECO:0007669"/>
    <property type="project" value="UniProtKB-SubCell"/>
</dbReference>
<feature type="transmembrane region" description="Helical" evidence="7">
    <location>
        <begin position="179"/>
        <end position="200"/>
    </location>
</feature>
<name>A0A0A3YZ81_9GAMM</name>
<dbReference type="EMBL" id="JRUQ01000042">
    <property type="protein sequence ID" value="KGT91915.1"/>
    <property type="molecule type" value="Genomic_DNA"/>
</dbReference>
<evidence type="ECO:0000256" key="2">
    <source>
        <dbReference type="ARBA" id="ARBA00007362"/>
    </source>
</evidence>
<evidence type="ECO:0000256" key="3">
    <source>
        <dbReference type="ARBA" id="ARBA00022475"/>
    </source>
</evidence>
<keyword evidence="10" id="KW-1185">Reference proteome</keyword>
<evidence type="ECO:0000256" key="4">
    <source>
        <dbReference type="ARBA" id="ARBA00022692"/>
    </source>
</evidence>
<feature type="transmembrane region" description="Helical" evidence="7">
    <location>
        <begin position="33"/>
        <end position="51"/>
    </location>
</feature>
<evidence type="ECO:0000313" key="9">
    <source>
        <dbReference type="EMBL" id="KGT91915.1"/>
    </source>
</evidence>
<comment type="caution">
    <text evidence="9">The sequence shown here is derived from an EMBL/GenBank/DDBJ whole genome shotgun (WGS) entry which is preliminary data.</text>
</comment>
<dbReference type="SUPFAM" id="SSF103481">
    <property type="entry name" value="Multidrug resistance efflux transporter EmrE"/>
    <property type="match status" value="2"/>
</dbReference>
<gene>
    <name evidence="9" type="ORF">NG99_15220</name>
</gene>
<dbReference type="InterPro" id="IPR000620">
    <property type="entry name" value="EamA_dom"/>
</dbReference>
<dbReference type="InterPro" id="IPR037185">
    <property type="entry name" value="EmrE-like"/>
</dbReference>
<feature type="transmembrane region" description="Helical" evidence="7">
    <location>
        <begin position="147"/>
        <end position="167"/>
    </location>
</feature>
<evidence type="ECO:0000256" key="6">
    <source>
        <dbReference type="ARBA" id="ARBA00023136"/>
    </source>
</evidence>
<accession>A0A0A3YZ81</accession>
<feature type="transmembrane region" description="Helical" evidence="7">
    <location>
        <begin position="243"/>
        <end position="261"/>
    </location>
</feature>
<evidence type="ECO:0000313" key="10">
    <source>
        <dbReference type="Proteomes" id="UP000030351"/>
    </source>
</evidence>
<keyword evidence="4 7" id="KW-0812">Transmembrane</keyword>
<feature type="domain" description="EamA" evidence="8">
    <location>
        <begin position="3"/>
        <end position="134"/>
    </location>
</feature>
<feature type="transmembrane region" description="Helical" evidence="7">
    <location>
        <begin position="212"/>
        <end position="236"/>
    </location>
</feature>
<reference evidence="9 10" key="1">
    <citation type="submission" date="2014-10" db="EMBL/GenBank/DDBJ databases">
        <title>Genome sequence of Erwinia typographi M043b.</title>
        <authorList>
            <person name="Chan K.-G."/>
            <person name="Tan W.-S."/>
        </authorList>
    </citation>
    <scope>NUCLEOTIDE SEQUENCE [LARGE SCALE GENOMIC DNA]</scope>
    <source>
        <strain evidence="9 10">M043b</strain>
    </source>
</reference>
<evidence type="ECO:0000256" key="1">
    <source>
        <dbReference type="ARBA" id="ARBA00004651"/>
    </source>
</evidence>
<feature type="domain" description="EamA" evidence="8">
    <location>
        <begin position="149"/>
        <end position="285"/>
    </location>
</feature>
<proteinExistence type="inferred from homology"/>
<sequence length="303" mass="33124">MNGLLYVLVVAIWGTTWIAIVMQQGVVSATVSIFWRFLLAALTMLILLGALRRLRKISLRDHAFCLIQGCCVFGLNFACFYHAASYISSGLESVIFSMAVLYNAINSMLFFRQRPHPNLLPAAALGITGIIALFWHQLIATQVAPSLLTGIGLSALGTFGFSLGNMISTRHQRRGLETLSTNTYAMLYGALVMAAISLFNGDRFMPEFSVRYLGSLLYLAIFGSVIAFGAYFTLVGRIGASQAAYSTLLFPLVALTLSTFYEGYVWHANAVLGLVLILLGNLVMFAKPGVFRRNQRGASSSTW</sequence>
<evidence type="ECO:0000256" key="5">
    <source>
        <dbReference type="ARBA" id="ARBA00022989"/>
    </source>
</evidence>
<dbReference type="PANTHER" id="PTHR32322:SF2">
    <property type="entry name" value="EAMA DOMAIN-CONTAINING PROTEIN"/>
    <property type="match status" value="1"/>
</dbReference>
<dbReference type="InterPro" id="IPR050638">
    <property type="entry name" value="AA-Vitamin_Transporters"/>
</dbReference>
<comment type="subcellular location">
    <subcellularLocation>
        <location evidence="1">Cell membrane</location>
        <topology evidence="1">Multi-pass membrane protein</topology>
    </subcellularLocation>
</comment>
<dbReference type="AlphaFoldDB" id="A0A0A3YZ81"/>
<comment type="similarity">
    <text evidence="2">Belongs to the EamA transporter family.</text>
</comment>
<dbReference type="STRING" id="371042.NG99_15220"/>
<feature type="transmembrane region" description="Helical" evidence="7">
    <location>
        <begin position="267"/>
        <end position="286"/>
    </location>
</feature>
<feature type="transmembrane region" description="Helical" evidence="7">
    <location>
        <begin position="90"/>
        <end position="111"/>
    </location>
</feature>
<protein>
    <submittedName>
        <fullName evidence="9">Multidrug DMT transporter permease</fullName>
    </submittedName>
</protein>
<dbReference type="eggNOG" id="COG0697">
    <property type="taxonomic scope" value="Bacteria"/>
</dbReference>
<dbReference type="RefSeq" id="WP_034894621.1">
    <property type="nucleotide sequence ID" value="NZ_JRUQ01000042.1"/>
</dbReference>
<keyword evidence="6 7" id="KW-0472">Membrane</keyword>
<feature type="transmembrane region" description="Helical" evidence="7">
    <location>
        <begin position="63"/>
        <end position="84"/>
    </location>
</feature>